<feature type="region of interest" description="Disordered" evidence="5">
    <location>
        <begin position="1"/>
        <end position="69"/>
    </location>
</feature>
<dbReference type="CDD" id="cd13184">
    <property type="entry name" value="FERM_C_4_1_family"/>
    <property type="match status" value="1"/>
</dbReference>
<dbReference type="Proteomes" id="UP000887458">
    <property type="component" value="Unassembled WGS sequence"/>
</dbReference>
<organism evidence="7 8">
    <name type="scientific">Dermatophagoides pteronyssinus</name>
    <name type="common">European house dust mite</name>
    <dbReference type="NCBI Taxonomy" id="6956"/>
    <lineage>
        <taxon>Eukaryota</taxon>
        <taxon>Metazoa</taxon>
        <taxon>Ecdysozoa</taxon>
        <taxon>Arthropoda</taxon>
        <taxon>Chelicerata</taxon>
        <taxon>Arachnida</taxon>
        <taxon>Acari</taxon>
        <taxon>Acariformes</taxon>
        <taxon>Sarcoptiformes</taxon>
        <taxon>Astigmata</taxon>
        <taxon>Psoroptidia</taxon>
        <taxon>Analgoidea</taxon>
        <taxon>Pyroglyphidae</taxon>
        <taxon>Dermatophagoidinae</taxon>
        <taxon>Dermatophagoides</taxon>
    </lineage>
</organism>
<proteinExistence type="predicted"/>
<dbReference type="InterPro" id="IPR014352">
    <property type="entry name" value="FERM/acyl-CoA-bd_prot_sf"/>
</dbReference>
<dbReference type="InterPro" id="IPR000798">
    <property type="entry name" value="Ez/rad/moesin-like"/>
</dbReference>
<reference evidence="7 8" key="2">
    <citation type="journal article" date="2022" name="Mol. Biol. Evol.">
        <title>Comparative Genomics Reveals Insights into the Divergent Evolution of Astigmatic Mites and Household Pest Adaptations.</title>
        <authorList>
            <person name="Xiong Q."/>
            <person name="Wan A.T."/>
            <person name="Liu X."/>
            <person name="Fung C.S."/>
            <person name="Xiao X."/>
            <person name="Malainual N."/>
            <person name="Hou J."/>
            <person name="Wang L."/>
            <person name="Wang M."/>
            <person name="Yang K.Y."/>
            <person name="Cui Y."/>
            <person name="Leung E.L."/>
            <person name="Nong W."/>
            <person name="Shin S.K."/>
            <person name="Au S.W."/>
            <person name="Jeong K.Y."/>
            <person name="Chew F.T."/>
            <person name="Hui J.H."/>
            <person name="Leung T.F."/>
            <person name="Tungtrongchitr A."/>
            <person name="Zhong N."/>
            <person name="Liu Z."/>
            <person name="Tsui S.K."/>
        </authorList>
    </citation>
    <scope>NUCLEOTIDE SEQUENCE [LARGE SCALE GENOMIC DNA]</scope>
    <source>
        <strain evidence="7">Derp</strain>
    </source>
</reference>
<dbReference type="PANTHER" id="PTHR23280:SF21">
    <property type="entry name" value="PROTEIN 4.1 HOMOLOG"/>
    <property type="match status" value="1"/>
</dbReference>
<feature type="compositionally biased region" description="Polar residues" evidence="5">
    <location>
        <begin position="695"/>
        <end position="731"/>
    </location>
</feature>
<dbReference type="InterPro" id="IPR019748">
    <property type="entry name" value="FERM_central"/>
</dbReference>
<evidence type="ECO:0000259" key="6">
    <source>
        <dbReference type="PROSITE" id="PS50057"/>
    </source>
</evidence>
<feature type="compositionally biased region" description="Low complexity" evidence="5">
    <location>
        <begin position="840"/>
        <end position="852"/>
    </location>
</feature>
<dbReference type="SMART" id="SM01196">
    <property type="entry name" value="FERM_C"/>
    <property type="match status" value="1"/>
</dbReference>
<dbReference type="InterPro" id="IPR019747">
    <property type="entry name" value="FERM_CS"/>
</dbReference>
<name>A0ABQ8JLB8_DERPT</name>
<dbReference type="Pfam" id="PF09379">
    <property type="entry name" value="FERM_N"/>
    <property type="match status" value="1"/>
</dbReference>
<feature type="compositionally biased region" description="Basic and acidic residues" evidence="5">
    <location>
        <begin position="609"/>
        <end position="624"/>
    </location>
</feature>
<feature type="compositionally biased region" description="Polar residues" evidence="5">
    <location>
        <begin position="808"/>
        <end position="820"/>
    </location>
</feature>
<protein>
    <recommendedName>
        <fullName evidence="2">Moesin/ezrin/radixin homolog 1</fullName>
    </recommendedName>
</protein>
<dbReference type="CDD" id="cd14473">
    <property type="entry name" value="FERM_B-lobe"/>
    <property type="match status" value="1"/>
</dbReference>
<dbReference type="InterPro" id="IPR018980">
    <property type="entry name" value="FERM_PH-like_C"/>
</dbReference>
<evidence type="ECO:0000256" key="1">
    <source>
        <dbReference type="ARBA" id="ARBA00004536"/>
    </source>
</evidence>
<feature type="compositionally biased region" description="Basic and acidic residues" evidence="5">
    <location>
        <begin position="437"/>
        <end position="450"/>
    </location>
</feature>
<dbReference type="InterPro" id="IPR014847">
    <property type="entry name" value="FA"/>
</dbReference>
<sequence length="1468" mass="163501">MAEGDSITMEQPTSDASTADISHHQDMNGHHQDRSPSRSTGGVSGGGGGKKSKTGTGTSTTLSNNNKRGSRSSLANIQVILLDDEEFTCEVDKNARGDDVFNKVCDYLNLLEKDYFGLSFRENDDSRNWLNLEKRIGKQLRNTSWLLRFEVKFYPPDPTQLHEDITRYLVCLQIRKDILSGRIPCSFVTHAILGSYLAQSELGDFDTSEHDEQGRYLSVLHFAPNQTPELLEKVCELHKQHRGMASDEADIQYLENAKKLAMYGIDLHPAKEQSGLDIMIGVSSSGLHVFRDRLRINRFAWPKILKISYKRNNFYIKIRPGEFEQYESTLGFKLANHRSAKRLWKTCVEHHTFFRLMQPEPPPRTKLFFPRFGSKFRYSGKTHYQTKMASDLIDRPAVNFRRSLSSRHLTNTTRSIDGVYGNSYIERYRSSPALRSPFDDRSNNEAEYNGRKRNSSTTYKSRKLDSSVATAKPSYPFQGTPRSVYESSTLDRSPKKIRQGQQQQPHSTNSMETIPASINNRYSAAFTASGVTSPTSPTSAADELAYDQQTRKGQHQRKPVGGIAVLPPMEMKRIEDQRRTPTSPNESKLKSPTSPSDRQEPYSSRSLKHRQELREDFFTNEPRKLTSSSIGNGNQDQRHHHQDENATSPTSFSFRKSHKSPYVREYTYNDDSPQDGQQSSRRMIDPREHGFSYMDATNDQRTTATSPTAIRSPNAARSPTTPTVSGQQSRPLTGLAFTYSPETTGLPEQSPYSRSSATPKAKTMHTTSPISPSSAAITKPSMTKMNKSAPHQSPIHPKSSSMDRKQQQSKTKSTISTPDTFGSGRFSRQSKDSKLEELSSESSISSSSSSLDQYEKESYVEPTTTTGASAKLPPSGIKTKPALSPKPQNVDRSTGQRSLKSPPPPPTKPKPTSIFDSLSNNRLSSSSSSQQPYSQQEQGYNGPKITHASRKRVVTNSDGSTYETEEVLDPSSLTSMTTTKPKVVGVVPSTTSSTTTATYSRPEPARFRLSGTTTPTSPPTYQNHSQDYNAYSTTQQTGPKGSTTTKIVEASEEDTKGYHTQSSDGLAKSIYEERTKLKHKQENITTATLIGDSGDDATSGVKPKFGALNQPKSVPVIATETRKVAYTETKPKSKPYTPPPPPQFANDNNTDNGITAEELHSIPGLENVDPADIISSQTISSKTRTIRLLLLLLIIQTTCIIPIVVGQFMPSHLQPPITLVSEMETPPLTVRILPPETPPIPLSLQTSLMPTTQAMANQTLSLMSTLSTPRTASEILVAKAKTITPTGQLSIKLDNEKLRSSKKRKVQTSINKHATFASNSYSNFKSSIPHNNEIIETLINKVFNPNSVQDLQPVTNYLKNFSPESQHYYSTNGNQESFLQKLINGQGYGHQPTTSFLGGSIYFMQQNSPQSNHQYQYYLPGSTFSYESYLQPNSYPTFMPAPVSTVNLPYDTFHLPEYKTKMFITISH</sequence>
<dbReference type="Gene3D" id="2.30.29.30">
    <property type="entry name" value="Pleckstrin-homology domain (PH domain)/Phosphotyrosine-binding domain (PTB)"/>
    <property type="match status" value="1"/>
</dbReference>
<dbReference type="SUPFAM" id="SSF54236">
    <property type="entry name" value="Ubiquitin-like"/>
    <property type="match status" value="1"/>
</dbReference>
<evidence type="ECO:0000256" key="4">
    <source>
        <dbReference type="ARBA" id="ARBA00043944"/>
    </source>
</evidence>
<evidence type="ECO:0000313" key="8">
    <source>
        <dbReference type="Proteomes" id="UP000887458"/>
    </source>
</evidence>
<feature type="compositionally biased region" description="Polar residues" evidence="5">
    <location>
        <begin position="499"/>
        <end position="512"/>
    </location>
</feature>
<dbReference type="PRINTS" id="PR00661">
    <property type="entry name" value="ERMFAMILY"/>
</dbReference>
<comment type="subcellular location">
    <subcellularLocation>
        <location evidence="1">Cell junction</location>
        <location evidence="1">Adherens junction</location>
    </subcellularLocation>
    <subcellularLocation>
        <location evidence="4">Cell projection</location>
        <location evidence="4">Rhabdomere</location>
    </subcellularLocation>
</comment>
<feature type="compositionally biased region" description="Basic and acidic residues" evidence="5">
    <location>
        <begin position="21"/>
        <end position="36"/>
    </location>
</feature>
<dbReference type="PROSITE" id="PS50057">
    <property type="entry name" value="FERM_3"/>
    <property type="match status" value="1"/>
</dbReference>
<feature type="compositionally biased region" description="Polar residues" evidence="5">
    <location>
        <begin position="625"/>
        <end position="635"/>
    </location>
</feature>
<feature type="compositionally biased region" description="Low complexity" evidence="5">
    <location>
        <begin position="910"/>
        <end position="938"/>
    </location>
</feature>
<feature type="region of interest" description="Disordered" evidence="5">
    <location>
        <begin position="547"/>
        <end position="1024"/>
    </location>
</feature>
<evidence type="ECO:0000313" key="7">
    <source>
        <dbReference type="EMBL" id="KAH9423116.1"/>
    </source>
</evidence>
<feature type="compositionally biased region" description="Polar residues" evidence="5">
    <location>
        <begin position="886"/>
        <end position="899"/>
    </location>
</feature>
<accession>A0ABQ8JLB8</accession>
<dbReference type="Pfam" id="PF00373">
    <property type="entry name" value="FERM_M"/>
    <property type="match status" value="1"/>
</dbReference>
<dbReference type="InterPro" id="IPR035963">
    <property type="entry name" value="FERM_2"/>
</dbReference>
<dbReference type="InterPro" id="IPR018979">
    <property type="entry name" value="FERM_N"/>
</dbReference>
<dbReference type="SMART" id="SM01195">
    <property type="entry name" value="FA"/>
    <property type="match status" value="1"/>
</dbReference>
<keyword evidence="3" id="KW-0965">Cell junction</keyword>
<feature type="compositionally biased region" description="Polar residues" evidence="5">
    <location>
        <begin position="669"/>
        <end position="681"/>
    </location>
</feature>
<dbReference type="Gene3D" id="3.10.20.90">
    <property type="entry name" value="Phosphatidylinositol 3-kinase Catalytic Subunit, Chain A, domain 1"/>
    <property type="match status" value="1"/>
</dbReference>
<feature type="domain" description="FERM" evidence="6">
    <location>
        <begin position="75"/>
        <end position="358"/>
    </location>
</feature>
<dbReference type="InterPro" id="IPR019749">
    <property type="entry name" value="Band_41_domain"/>
</dbReference>
<evidence type="ECO:0000256" key="5">
    <source>
        <dbReference type="SAM" id="MobiDB-lite"/>
    </source>
</evidence>
<dbReference type="Pfam" id="PF08736">
    <property type="entry name" value="FA"/>
    <property type="match status" value="1"/>
</dbReference>
<dbReference type="EMBL" id="NJHN03000034">
    <property type="protein sequence ID" value="KAH9423116.1"/>
    <property type="molecule type" value="Genomic_DNA"/>
</dbReference>
<dbReference type="Pfam" id="PF09380">
    <property type="entry name" value="FERM_C"/>
    <property type="match status" value="1"/>
</dbReference>
<feature type="compositionally biased region" description="Polar residues" evidence="5">
    <location>
        <begin position="645"/>
        <end position="654"/>
    </location>
</feature>
<evidence type="ECO:0000256" key="2">
    <source>
        <dbReference type="ARBA" id="ARBA00022025"/>
    </source>
</evidence>
<feature type="compositionally biased region" description="Polar residues" evidence="5">
    <location>
        <begin position="8"/>
        <end position="20"/>
    </location>
</feature>
<dbReference type="PROSITE" id="PS00661">
    <property type="entry name" value="FERM_2"/>
    <property type="match status" value="1"/>
</dbReference>
<feature type="compositionally biased region" description="Polar residues" evidence="5">
    <location>
        <begin position="580"/>
        <end position="605"/>
    </location>
</feature>
<dbReference type="InterPro" id="IPR000299">
    <property type="entry name" value="FERM_domain"/>
</dbReference>
<dbReference type="SMART" id="SM00295">
    <property type="entry name" value="B41"/>
    <property type="match status" value="1"/>
</dbReference>
<feature type="compositionally biased region" description="Low complexity" evidence="5">
    <location>
        <begin position="977"/>
        <end position="1000"/>
    </location>
</feature>
<feature type="region of interest" description="Disordered" evidence="5">
    <location>
        <begin position="433"/>
        <end position="512"/>
    </location>
</feature>
<dbReference type="PROSITE" id="PS00660">
    <property type="entry name" value="FERM_1"/>
    <property type="match status" value="1"/>
</dbReference>
<dbReference type="Gene3D" id="1.20.80.10">
    <property type="match status" value="1"/>
</dbReference>
<feature type="compositionally biased region" description="Polar residues" evidence="5">
    <location>
        <begin position="740"/>
        <end position="791"/>
    </location>
</feature>
<dbReference type="PANTHER" id="PTHR23280">
    <property type="entry name" value="4.1 G PROTEIN"/>
    <property type="match status" value="1"/>
</dbReference>
<comment type="caution">
    <text evidence="7">The sequence shown here is derived from an EMBL/GenBank/DDBJ whole genome shotgun (WGS) entry which is preliminary data.</text>
</comment>
<gene>
    <name evidence="7" type="ORF">DERP_007710</name>
</gene>
<evidence type="ECO:0000256" key="3">
    <source>
        <dbReference type="ARBA" id="ARBA00022949"/>
    </source>
</evidence>
<feature type="compositionally biased region" description="Basic and acidic residues" evidence="5">
    <location>
        <begin position="570"/>
        <end position="579"/>
    </location>
</feature>
<reference evidence="7 8" key="1">
    <citation type="journal article" date="2018" name="J. Allergy Clin. Immunol.">
        <title>High-quality assembly of Dermatophagoides pteronyssinus genome and transcriptome reveals a wide range of novel allergens.</title>
        <authorList>
            <person name="Liu X.Y."/>
            <person name="Yang K.Y."/>
            <person name="Wang M.Q."/>
            <person name="Kwok J.S."/>
            <person name="Zeng X."/>
            <person name="Yang Z."/>
            <person name="Xiao X.J."/>
            <person name="Lau C.P."/>
            <person name="Li Y."/>
            <person name="Huang Z.M."/>
            <person name="Ba J.G."/>
            <person name="Yim A.K."/>
            <person name="Ouyang C.Y."/>
            <person name="Ngai S.M."/>
            <person name="Chan T.F."/>
            <person name="Leung E.L."/>
            <person name="Liu L."/>
            <person name="Liu Z.G."/>
            <person name="Tsui S.K."/>
        </authorList>
    </citation>
    <scope>NUCLEOTIDE SEQUENCE [LARGE SCALE GENOMIC DNA]</scope>
    <source>
        <strain evidence="7">Derp</strain>
    </source>
</reference>
<dbReference type="InterPro" id="IPR011993">
    <property type="entry name" value="PH-like_dom_sf"/>
</dbReference>
<keyword evidence="8" id="KW-1185">Reference proteome</keyword>
<dbReference type="SUPFAM" id="SSF50729">
    <property type="entry name" value="PH domain-like"/>
    <property type="match status" value="1"/>
</dbReference>
<dbReference type="InterPro" id="IPR029071">
    <property type="entry name" value="Ubiquitin-like_domsf"/>
</dbReference>
<dbReference type="SUPFAM" id="SSF47031">
    <property type="entry name" value="Second domain of FERM"/>
    <property type="match status" value="1"/>
</dbReference>
<dbReference type="PRINTS" id="PR00935">
    <property type="entry name" value="BAND41"/>
</dbReference>